<feature type="compositionally biased region" description="Basic residues" evidence="1">
    <location>
        <begin position="97"/>
        <end position="106"/>
    </location>
</feature>
<accession>A0A517L1A4</accession>
<sequence length="215" mass="24045">MTHGLQHCRPILTRETEATTLPDAEKPEKGTKKSSLEAHDGNSPKTTKPVPPAIEARRADCQPQDLGSEDEEPGSGLEEDSSDGDGRTIDDEAATYRKNRTGRKYSARQTPYPAQNEIAKIIRQRAVRRLATISTYRSHPGFGKLPVMFVCQRYFMDHELADTRRDMFHFWGLWDIEVQIRDRGGQLSIGTWPGNLGWGCKGQMAYAEVGGTGVR</sequence>
<keyword evidence="3" id="KW-1185">Reference proteome</keyword>
<feature type="compositionally biased region" description="Basic and acidic residues" evidence="1">
    <location>
        <begin position="12"/>
        <end position="42"/>
    </location>
</feature>
<evidence type="ECO:0000256" key="1">
    <source>
        <dbReference type="SAM" id="MobiDB-lite"/>
    </source>
</evidence>
<dbReference type="OrthoDB" id="10615805at2759"/>
<gene>
    <name evidence="2" type="ORF">FKW77_004940</name>
</gene>
<proteinExistence type="predicted"/>
<name>A0A517L1A4_9PEZI</name>
<protein>
    <submittedName>
        <fullName evidence="2">Uncharacterized protein</fullName>
    </submittedName>
</protein>
<dbReference type="Proteomes" id="UP000316270">
    <property type="component" value="Chromosome 3"/>
</dbReference>
<organism evidence="2 3">
    <name type="scientific">Venturia effusa</name>
    <dbReference type="NCBI Taxonomy" id="50376"/>
    <lineage>
        <taxon>Eukaryota</taxon>
        <taxon>Fungi</taxon>
        <taxon>Dikarya</taxon>
        <taxon>Ascomycota</taxon>
        <taxon>Pezizomycotina</taxon>
        <taxon>Dothideomycetes</taxon>
        <taxon>Pleosporomycetidae</taxon>
        <taxon>Venturiales</taxon>
        <taxon>Venturiaceae</taxon>
        <taxon>Venturia</taxon>
    </lineage>
</organism>
<dbReference type="EMBL" id="CP042187">
    <property type="protein sequence ID" value="QDS69408.1"/>
    <property type="molecule type" value="Genomic_DNA"/>
</dbReference>
<feature type="region of interest" description="Disordered" evidence="1">
    <location>
        <begin position="1"/>
        <end position="110"/>
    </location>
</feature>
<reference evidence="2 3" key="1">
    <citation type="submission" date="2019-07" db="EMBL/GenBank/DDBJ databases">
        <title>Finished genome of Venturia effusa.</title>
        <authorList>
            <person name="Young C.A."/>
            <person name="Cox M.P."/>
            <person name="Ganley A.R.D."/>
            <person name="David W.J."/>
        </authorList>
    </citation>
    <scope>NUCLEOTIDE SEQUENCE [LARGE SCALE GENOMIC DNA]</scope>
    <source>
        <strain evidence="3">albino</strain>
    </source>
</reference>
<feature type="compositionally biased region" description="Acidic residues" evidence="1">
    <location>
        <begin position="67"/>
        <end position="83"/>
    </location>
</feature>
<evidence type="ECO:0000313" key="2">
    <source>
        <dbReference type="EMBL" id="QDS69408.1"/>
    </source>
</evidence>
<dbReference type="AlphaFoldDB" id="A0A517L1A4"/>
<evidence type="ECO:0000313" key="3">
    <source>
        <dbReference type="Proteomes" id="UP000316270"/>
    </source>
</evidence>